<proteinExistence type="predicted"/>
<accession>A0ABT6ZWL4</accession>
<comment type="caution">
    <text evidence="1">The sequence shown here is derived from an EMBL/GenBank/DDBJ whole genome shotgun (WGS) entry which is preliminary data.</text>
</comment>
<dbReference type="RefSeq" id="WP_274039586.1">
    <property type="nucleotide sequence ID" value="NZ_JANCPR020000014.1"/>
</dbReference>
<gene>
    <name evidence="1" type="ORF">NMN56_016115</name>
</gene>
<organism evidence="1 2">
    <name type="scientific">Streptomyces iconiensis</name>
    <dbReference type="NCBI Taxonomy" id="1384038"/>
    <lineage>
        <taxon>Bacteria</taxon>
        <taxon>Bacillati</taxon>
        <taxon>Actinomycetota</taxon>
        <taxon>Actinomycetes</taxon>
        <taxon>Kitasatosporales</taxon>
        <taxon>Streptomycetaceae</taxon>
        <taxon>Streptomyces</taxon>
    </lineage>
</organism>
<evidence type="ECO:0000313" key="1">
    <source>
        <dbReference type="EMBL" id="MDJ1133462.1"/>
    </source>
</evidence>
<protein>
    <submittedName>
        <fullName evidence="1">Uncharacterized protein</fullName>
    </submittedName>
</protein>
<sequence length="85" mass="9146">MQTTLATLSTGSVATARGTRRTGEVLSLFEGHTARSHRQARLRSAEGMEWTAPLPDLEAATEAEADTYRAARAEFIAARNARAVS</sequence>
<name>A0ABT6ZWL4_9ACTN</name>
<evidence type="ECO:0000313" key="2">
    <source>
        <dbReference type="Proteomes" id="UP001214441"/>
    </source>
</evidence>
<keyword evidence="2" id="KW-1185">Reference proteome</keyword>
<reference evidence="1 2" key="1">
    <citation type="submission" date="2023-05" db="EMBL/GenBank/DDBJ databases">
        <title>Streptantibioticus silvisoli sp. nov., acidotolerant actinomycetes 1 from pine litter.</title>
        <authorList>
            <person name="Swiecimska M."/>
            <person name="Golinska P."/>
            <person name="Sangal V."/>
            <person name="Wachnowicz B."/>
            <person name="Goodfellow M."/>
        </authorList>
    </citation>
    <scope>NUCLEOTIDE SEQUENCE [LARGE SCALE GENOMIC DNA]</scope>
    <source>
        <strain evidence="1 2">DSM 42109</strain>
    </source>
</reference>
<dbReference type="EMBL" id="JANCPR020000014">
    <property type="protein sequence ID" value="MDJ1133462.1"/>
    <property type="molecule type" value="Genomic_DNA"/>
</dbReference>
<dbReference type="Proteomes" id="UP001214441">
    <property type="component" value="Unassembled WGS sequence"/>
</dbReference>